<feature type="transmembrane region" description="Helical" evidence="6">
    <location>
        <begin position="12"/>
        <end position="31"/>
    </location>
</feature>
<dbReference type="Pfam" id="PF07694">
    <property type="entry name" value="5TM-5TMR_LYT"/>
    <property type="match status" value="1"/>
</dbReference>
<evidence type="ECO:0000256" key="3">
    <source>
        <dbReference type="ARBA" id="ARBA00022692"/>
    </source>
</evidence>
<evidence type="ECO:0000256" key="6">
    <source>
        <dbReference type="SAM" id="Phobius"/>
    </source>
</evidence>
<dbReference type="AlphaFoldDB" id="A0AAE4MGU4"/>
<accession>A0AAE4MGU4</accession>
<proteinExistence type="predicted"/>
<evidence type="ECO:0000313" key="8">
    <source>
        <dbReference type="EMBL" id="MDV0443218.1"/>
    </source>
</evidence>
<evidence type="ECO:0000313" key="9">
    <source>
        <dbReference type="Proteomes" id="UP001283212"/>
    </source>
</evidence>
<comment type="subcellular location">
    <subcellularLocation>
        <location evidence="1">Cell membrane</location>
        <topology evidence="1">Multi-pass membrane protein</topology>
    </subcellularLocation>
</comment>
<dbReference type="Proteomes" id="UP001283212">
    <property type="component" value="Unassembled WGS sequence"/>
</dbReference>
<feature type="transmembrane region" description="Helical" evidence="6">
    <location>
        <begin position="106"/>
        <end position="129"/>
    </location>
</feature>
<feature type="transmembrane region" description="Helical" evidence="6">
    <location>
        <begin position="136"/>
        <end position="158"/>
    </location>
</feature>
<comment type="caution">
    <text evidence="8">The sequence shown here is derived from an EMBL/GenBank/DDBJ whole genome shotgun (WGS) entry which is preliminary data.</text>
</comment>
<protein>
    <recommendedName>
        <fullName evidence="7">Signal transduction histidine kinase 5TM receptor LytS transmembrane region domain-containing protein</fullName>
    </recommendedName>
</protein>
<evidence type="ECO:0000256" key="5">
    <source>
        <dbReference type="ARBA" id="ARBA00023136"/>
    </source>
</evidence>
<organism evidence="8 9">
    <name type="scientific">Methanorbis rubei</name>
    <dbReference type="NCBI Taxonomy" id="3028300"/>
    <lineage>
        <taxon>Archaea</taxon>
        <taxon>Methanobacteriati</taxon>
        <taxon>Methanobacteriota</taxon>
        <taxon>Stenosarchaea group</taxon>
        <taxon>Methanomicrobia</taxon>
        <taxon>Methanomicrobiales</taxon>
        <taxon>Methanocorpusculaceae</taxon>
        <taxon>Methanorbis</taxon>
    </lineage>
</organism>
<evidence type="ECO:0000256" key="1">
    <source>
        <dbReference type="ARBA" id="ARBA00004651"/>
    </source>
</evidence>
<evidence type="ECO:0000259" key="7">
    <source>
        <dbReference type="Pfam" id="PF07694"/>
    </source>
</evidence>
<keyword evidence="5 6" id="KW-0472">Membrane</keyword>
<evidence type="ECO:0000256" key="2">
    <source>
        <dbReference type="ARBA" id="ARBA00022475"/>
    </source>
</evidence>
<keyword evidence="2" id="KW-1003">Cell membrane</keyword>
<reference evidence="8 9" key="1">
    <citation type="submission" date="2023-06" db="EMBL/GenBank/DDBJ databases">
        <title>Genome sequence of Methancorpusculaceae sp. Cs1.</title>
        <authorList>
            <person name="Protasov E."/>
            <person name="Platt K."/>
            <person name="Poehlein A."/>
            <person name="Daniel R."/>
            <person name="Brune A."/>
        </authorList>
    </citation>
    <scope>NUCLEOTIDE SEQUENCE [LARGE SCALE GENOMIC DNA]</scope>
    <source>
        <strain evidence="8 9">Cs1</strain>
    </source>
</reference>
<feature type="transmembrane region" description="Helical" evidence="6">
    <location>
        <begin position="170"/>
        <end position="191"/>
    </location>
</feature>
<dbReference type="InterPro" id="IPR011620">
    <property type="entry name" value="Sig_transdc_His_kinase_LytS_TM"/>
</dbReference>
<dbReference type="GO" id="GO:0071555">
    <property type="term" value="P:cell wall organization"/>
    <property type="evidence" value="ECO:0007669"/>
    <property type="project" value="InterPro"/>
</dbReference>
<dbReference type="GO" id="GO:0005886">
    <property type="term" value="C:plasma membrane"/>
    <property type="evidence" value="ECO:0007669"/>
    <property type="project" value="UniProtKB-SubCell"/>
</dbReference>
<feature type="domain" description="Signal transduction histidine kinase 5TM receptor LytS transmembrane region" evidence="7">
    <location>
        <begin position="45"/>
        <end position="187"/>
    </location>
</feature>
<name>A0AAE4MGU4_9EURY</name>
<dbReference type="EMBL" id="JAWDKB010000002">
    <property type="protein sequence ID" value="MDV0443218.1"/>
    <property type="molecule type" value="Genomic_DNA"/>
</dbReference>
<sequence>MTDVVVDFMTLIGFNLGFAALLGIALGRSGLLDNMKGDFTDWIRYSIGIVLFGIMSLVGSIASIQYEGAMLNVRDGGPIYGGLWFGPIIGIGAAIIGSVYRFSLGGATVIPCCLATIIAGVVSGIIWYFYREKITVVIATLIAVGLSIVHIVLLILLTPNNFGWYLVSETPTGIGILILVPLSVLIFSWCYQRSKQAVAKKQ</sequence>
<evidence type="ECO:0000256" key="4">
    <source>
        <dbReference type="ARBA" id="ARBA00022989"/>
    </source>
</evidence>
<dbReference type="Gene3D" id="1.10.1760.20">
    <property type="match status" value="1"/>
</dbReference>
<keyword evidence="4 6" id="KW-1133">Transmembrane helix</keyword>
<keyword evidence="9" id="KW-1185">Reference proteome</keyword>
<feature type="transmembrane region" description="Helical" evidence="6">
    <location>
        <begin position="78"/>
        <end position="100"/>
    </location>
</feature>
<keyword evidence="3 6" id="KW-0812">Transmembrane</keyword>
<dbReference type="GO" id="GO:0000155">
    <property type="term" value="F:phosphorelay sensor kinase activity"/>
    <property type="evidence" value="ECO:0007669"/>
    <property type="project" value="InterPro"/>
</dbReference>
<feature type="transmembrane region" description="Helical" evidence="6">
    <location>
        <begin position="43"/>
        <end position="66"/>
    </location>
</feature>
<gene>
    <name evidence="8" type="ORF">McpCs1_05860</name>
</gene>